<dbReference type="STRING" id="1210086.GCA_001613105_07516"/>
<protein>
    <submittedName>
        <fullName evidence="2">D-alanyl-D-alanine carboxypeptidase-like protein</fullName>
    </submittedName>
</protein>
<dbReference type="Proteomes" id="UP000254869">
    <property type="component" value="Unassembled WGS sequence"/>
</dbReference>
<dbReference type="EMBL" id="QQBC01000002">
    <property type="protein sequence ID" value="RDI67624.1"/>
    <property type="molecule type" value="Genomic_DNA"/>
</dbReference>
<evidence type="ECO:0000313" key="3">
    <source>
        <dbReference type="Proteomes" id="UP000254869"/>
    </source>
</evidence>
<gene>
    <name evidence="2" type="ORF">DFR76_10221</name>
</gene>
<organism evidence="2 3">
    <name type="scientific">Nocardia pseudobrasiliensis</name>
    <dbReference type="NCBI Taxonomy" id="45979"/>
    <lineage>
        <taxon>Bacteria</taxon>
        <taxon>Bacillati</taxon>
        <taxon>Actinomycetota</taxon>
        <taxon>Actinomycetes</taxon>
        <taxon>Mycobacteriales</taxon>
        <taxon>Nocardiaceae</taxon>
        <taxon>Nocardia</taxon>
    </lineage>
</organism>
<keyword evidence="2" id="KW-0121">Carboxypeptidase</keyword>
<proteinExistence type="predicted"/>
<dbReference type="AlphaFoldDB" id="A0A370IDV5"/>
<dbReference type="InterPro" id="IPR052179">
    <property type="entry name" value="DD-CPase-like"/>
</dbReference>
<reference evidence="2 3" key="1">
    <citation type="submission" date="2018-07" db="EMBL/GenBank/DDBJ databases">
        <title>Genomic Encyclopedia of Type Strains, Phase IV (KMG-IV): sequencing the most valuable type-strain genomes for metagenomic binning, comparative biology and taxonomic classification.</title>
        <authorList>
            <person name="Goeker M."/>
        </authorList>
    </citation>
    <scope>NUCLEOTIDE SEQUENCE [LARGE SCALE GENOMIC DNA]</scope>
    <source>
        <strain evidence="2 3">DSM 44290</strain>
    </source>
</reference>
<dbReference type="Pfam" id="PF02557">
    <property type="entry name" value="VanY"/>
    <property type="match status" value="1"/>
</dbReference>
<keyword evidence="2" id="KW-0378">Hydrolase</keyword>
<evidence type="ECO:0000259" key="1">
    <source>
        <dbReference type="Pfam" id="PF02557"/>
    </source>
</evidence>
<dbReference type="InterPro" id="IPR003709">
    <property type="entry name" value="VanY-like_core_dom"/>
</dbReference>
<feature type="domain" description="D-alanyl-D-alanine carboxypeptidase-like core" evidence="1">
    <location>
        <begin position="48"/>
        <end position="130"/>
    </location>
</feature>
<dbReference type="GO" id="GO:0004180">
    <property type="term" value="F:carboxypeptidase activity"/>
    <property type="evidence" value="ECO:0007669"/>
    <property type="project" value="UniProtKB-KW"/>
</dbReference>
<keyword evidence="2" id="KW-0645">Protease</keyword>
<dbReference type="CDD" id="cd14846">
    <property type="entry name" value="Peptidase_M15_like"/>
    <property type="match status" value="1"/>
</dbReference>
<dbReference type="GO" id="GO:0006508">
    <property type="term" value="P:proteolysis"/>
    <property type="evidence" value="ECO:0007669"/>
    <property type="project" value="InterPro"/>
</dbReference>
<name>A0A370IDV5_9NOCA</name>
<dbReference type="InterPro" id="IPR009045">
    <property type="entry name" value="Zn_M74/Hedgehog-like"/>
</dbReference>
<comment type="caution">
    <text evidence="2">The sequence shown here is derived from an EMBL/GenBank/DDBJ whole genome shotgun (WGS) entry which is preliminary data.</text>
</comment>
<dbReference type="PANTHER" id="PTHR34385:SF1">
    <property type="entry name" value="PEPTIDOGLYCAN L-ALANYL-D-GLUTAMATE ENDOPEPTIDASE CWLK"/>
    <property type="match status" value="1"/>
</dbReference>
<dbReference type="Gene3D" id="3.30.1380.10">
    <property type="match status" value="1"/>
</dbReference>
<accession>A0A370IDV5</accession>
<evidence type="ECO:0000313" key="2">
    <source>
        <dbReference type="EMBL" id="RDI67624.1"/>
    </source>
</evidence>
<sequence>MVTIGGVLREIAGSAVLVGVAVWGPALSGPAAGALESAAGTAGLDPLLAAAYTLAEQEAHASGVPMSVTSGYRSYADQQALWEDGIRTYGSPEAARRWVLPPGESTHVQGRAIDVGPEQGARWLETNGARWGLCRTYENEYWHFELATTPGGTCPPRLPDASER</sequence>
<dbReference type="PANTHER" id="PTHR34385">
    <property type="entry name" value="D-ALANYL-D-ALANINE CARBOXYPEPTIDASE"/>
    <property type="match status" value="1"/>
</dbReference>
<dbReference type="SUPFAM" id="SSF55166">
    <property type="entry name" value="Hedgehog/DD-peptidase"/>
    <property type="match status" value="1"/>
</dbReference>
<keyword evidence="3" id="KW-1185">Reference proteome</keyword>